<evidence type="ECO:0000313" key="9">
    <source>
        <dbReference type="EMBL" id="MCA4705375.1"/>
    </source>
</evidence>
<dbReference type="EMBL" id="JAIWWW010000009">
    <property type="protein sequence ID" value="MCA4522665.1"/>
    <property type="molecule type" value="Genomic_DNA"/>
</dbReference>
<dbReference type="GO" id="GO:0009279">
    <property type="term" value="C:cell outer membrane"/>
    <property type="evidence" value="ECO:0007669"/>
    <property type="project" value="UniProtKB-SubCell"/>
</dbReference>
<protein>
    <submittedName>
        <fullName evidence="8">RagB/SusD family nutrient uptake outer membrane protein</fullName>
    </submittedName>
</protein>
<reference evidence="8" key="1">
    <citation type="submission" date="2023-08" db="EMBL/GenBank/DDBJ databases">
        <title>Mucin Metabolism Genes Underlie the Key Renovations of Bacteroides xylanisolvens Genomes in Captive Great Apes.</title>
        <authorList>
            <person name="Nishida A.H."/>
        </authorList>
    </citation>
    <scope>NUCLEOTIDE SEQUENCE</scope>
    <source>
        <strain evidence="9">P13.H9</strain>
        <strain evidence="8">P19.10B</strain>
    </source>
</reference>
<comment type="subcellular location">
    <subcellularLocation>
        <location evidence="1">Cell outer membrane</location>
    </subcellularLocation>
</comment>
<evidence type="ECO:0000259" key="7">
    <source>
        <dbReference type="Pfam" id="PF14322"/>
    </source>
</evidence>
<dbReference type="AlphaFoldDB" id="A0AAW4SFD1"/>
<dbReference type="EMBL" id="JAIWYE010000031">
    <property type="protein sequence ID" value="MCA4705375.1"/>
    <property type="molecule type" value="Genomic_DNA"/>
</dbReference>
<organism evidence="8 10">
    <name type="scientific">Bacteroides xylanisolvens</name>
    <dbReference type="NCBI Taxonomy" id="371601"/>
    <lineage>
        <taxon>Bacteria</taxon>
        <taxon>Pseudomonadati</taxon>
        <taxon>Bacteroidota</taxon>
        <taxon>Bacteroidia</taxon>
        <taxon>Bacteroidales</taxon>
        <taxon>Bacteroidaceae</taxon>
        <taxon>Bacteroides</taxon>
    </lineage>
</organism>
<dbReference type="InterPro" id="IPR011990">
    <property type="entry name" value="TPR-like_helical_dom_sf"/>
</dbReference>
<dbReference type="Proteomes" id="UP001197958">
    <property type="component" value="Unassembled WGS sequence"/>
</dbReference>
<dbReference type="SUPFAM" id="SSF48452">
    <property type="entry name" value="TPR-like"/>
    <property type="match status" value="1"/>
</dbReference>
<evidence type="ECO:0000259" key="6">
    <source>
        <dbReference type="Pfam" id="PF07980"/>
    </source>
</evidence>
<evidence type="ECO:0000256" key="1">
    <source>
        <dbReference type="ARBA" id="ARBA00004442"/>
    </source>
</evidence>
<keyword evidence="5" id="KW-0998">Cell outer membrane</keyword>
<gene>
    <name evidence="9" type="ORF">LD004_17370</name>
    <name evidence="8" type="ORF">LDZ35_05490</name>
</gene>
<accession>A0AAW4SFD1</accession>
<dbReference type="Gene3D" id="1.25.40.390">
    <property type="match status" value="1"/>
</dbReference>
<dbReference type="RefSeq" id="WP_072066924.1">
    <property type="nucleotide sequence ID" value="NZ_CP183042.1"/>
</dbReference>
<evidence type="ECO:0000256" key="3">
    <source>
        <dbReference type="ARBA" id="ARBA00022729"/>
    </source>
</evidence>
<dbReference type="Pfam" id="PF07980">
    <property type="entry name" value="SusD_RagB"/>
    <property type="match status" value="1"/>
</dbReference>
<name>A0AAW4SFD1_9BACE</name>
<evidence type="ECO:0000313" key="8">
    <source>
        <dbReference type="EMBL" id="MCA4522665.1"/>
    </source>
</evidence>
<evidence type="ECO:0000256" key="4">
    <source>
        <dbReference type="ARBA" id="ARBA00023136"/>
    </source>
</evidence>
<proteinExistence type="inferred from homology"/>
<evidence type="ECO:0000313" key="10">
    <source>
        <dbReference type="Proteomes" id="UP001197958"/>
    </source>
</evidence>
<evidence type="ECO:0000256" key="2">
    <source>
        <dbReference type="ARBA" id="ARBA00006275"/>
    </source>
</evidence>
<evidence type="ECO:0000256" key="5">
    <source>
        <dbReference type="ARBA" id="ARBA00023237"/>
    </source>
</evidence>
<dbReference type="PROSITE" id="PS51257">
    <property type="entry name" value="PROKAR_LIPOPROTEIN"/>
    <property type="match status" value="1"/>
</dbReference>
<keyword evidence="3" id="KW-0732">Signal</keyword>
<keyword evidence="4" id="KW-0472">Membrane</keyword>
<feature type="domain" description="RagB/SusD" evidence="6">
    <location>
        <begin position="344"/>
        <end position="546"/>
    </location>
</feature>
<dbReference type="InterPro" id="IPR012944">
    <property type="entry name" value="SusD_RagB_dom"/>
</dbReference>
<dbReference type="Pfam" id="PF14322">
    <property type="entry name" value="SusD-like_3"/>
    <property type="match status" value="1"/>
</dbReference>
<sequence>MRKIYYIVISLFFTSCSDFLDTENLTQKDSSNFPVSETDLMSVVTSAFSDASNFENNNAEINQRWRENVFFLSEMMSDDRLGGGRVSAIDGRAIMNFQQTDTDMHLDAWKRSYEGIYKTNFLFENIDKVTYSTEENRKKILGQAYFLRALFYFDLARLFGANVPKILTTDVDKSTPQAKPDEIYSLIMSDLVEAIEILPSVKFEKIPISDNGMATKWAAEAYLARVFLFYTGYYNKESINLVDGSELTKSHVQKYLIDCIDNSGHGLIDDFRTLWPYSISNKDYPYAIGLEYAGDENKEVVFALKYSYAGFRSTSNMVVLAYGLSNQTLLPYGKGWMYGTVNPKIWNDWPDNDLRKRASIWNVLDQNEGVVGYKLNNGNTMQETNYYNKKYMPITVKNSKGQIKNYAHVLYGAIDNFNLNNCQDLILMRFSDVLLMAAELECPKAQDYYDRVRGRVGLQPKPVSLDNIKEERRFELAFEGIRYWDLLRWHDAERVINENMKDIPVITLGKETSVTVKFRTETGGFLAIPNSEILLSNGVLKQNPGWDTNDAFYVGE</sequence>
<dbReference type="InterPro" id="IPR033985">
    <property type="entry name" value="SusD-like_N"/>
</dbReference>
<dbReference type="Proteomes" id="UP001198461">
    <property type="component" value="Unassembled WGS sequence"/>
</dbReference>
<comment type="caution">
    <text evidence="8">The sequence shown here is derived from an EMBL/GenBank/DDBJ whole genome shotgun (WGS) entry which is preliminary data.</text>
</comment>
<comment type="similarity">
    <text evidence="2">Belongs to the SusD family.</text>
</comment>
<feature type="domain" description="SusD-like N-terminal" evidence="7">
    <location>
        <begin position="18"/>
        <end position="228"/>
    </location>
</feature>